<accession>A0A067SVL9</accession>
<keyword evidence="2" id="KW-0472">Membrane</keyword>
<dbReference type="GO" id="GO:0005794">
    <property type="term" value="C:Golgi apparatus"/>
    <property type="evidence" value="ECO:0007669"/>
    <property type="project" value="TreeGrafter"/>
</dbReference>
<feature type="transmembrane region" description="Helical" evidence="2">
    <location>
        <begin position="410"/>
        <end position="435"/>
    </location>
</feature>
<dbReference type="HOGENOM" id="CLU_021809_2_0_1"/>
<keyword evidence="4" id="KW-1185">Reference proteome</keyword>
<feature type="transmembrane region" description="Helical" evidence="2">
    <location>
        <begin position="30"/>
        <end position="50"/>
    </location>
</feature>
<keyword evidence="2" id="KW-1133">Transmembrane helix</keyword>
<dbReference type="PANTHER" id="PTHR34391">
    <property type="entry name" value="UPF0658 GOLGI APPARATUS MEMBRANE PROTEIN C1952.10C-RELATED"/>
    <property type="match status" value="1"/>
</dbReference>
<proteinExistence type="predicted"/>
<sequence>MYHPIFSRQGLRVKASSAYARITLNRFTTAFFLFSFIYCFIQGIIQSLLYSADFEYSTLISGIVSQAEIPFQNLTYLEGSAGKLILRMCDDIPHGQAIYPCFPIFNSTADSPKYNGSSAQMTPPQLLQGWENGLSVTKEFDPLNTTEVTSLTLGLADATEVKLSKQCTQILVYPSQILRNMRREDISWICLQFWLLAISFIAILNDSVPHILAVLMTRALSTGWAMYAIWRAPYFRDNFQELLADPGTPCSIDVFSAFWEKRQGFEIADLILSTTGLVFFSYLSWTLLKIYNGQSFKCVGAPDHVMRIHKFFMAVLACLQLEAFVLVTGMGLWTDVLMNTAIAKISAHTTIYQALFIFTTIFLIPWIVMGWYSIRREMKKMMVFFLAIGFCIISGWAIMFYSIVYRWSFMQWPFLGCFTVASFILLISSMTLGVVCRVNFGKGLAQYLHAESTLASLNFSPDAFAHKTNSMRMSKDSTGDTGDYLGSTMYFVQTLPKAADNTTPSKLESEGVPRPYSPKEERSFFNDF</sequence>
<feature type="transmembrane region" description="Helical" evidence="2">
    <location>
        <begin position="186"/>
        <end position="204"/>
    </location>
</feature>
<feature type="compositionally biased region" description="Basic and acidic residues" evidence="1">
    <location>
        <begin position="507"/>
        <end position="528"/>
    </location>
</feature>
<evidence type="ECO:0000313" key="4">
    <source>
        <dbReference type="Proteomes" id="UP000027222"/>
    </source>
</evidence>
<dbReference type="PANTHER" id="PTHR34391:SF2">
    <property type="entry name" value="TRP C-TERMINAL DOMAIN-CONTAINING PROTEIN"/>
    <property type="match status" value="1"/>
</dbReference>
<gene>
    <name evidence="3" type="ORF">GALMADRAFT_250902</name>
</gene>
<feature type="transmembrane region" description="Helical" evidence="2">
    <location>
        <begin position="384"/>
        <end position="404"/>
    </location>
</feature>
<dbReference type="OrthoDB" id="3263941at2759"/>
<dbReference type="AlphaFoldDB" id="A0A067SVL9"/>
<feature type="transmembrane region" description="Helical" evidence="2">
    <location>
        <begin position="311"/>
        <end position="331"/>
    </location>
</feature>
<feature type="transmembrane region" description="Helical" evidence="2">
    <location>
        <begin position="351"/>
        <end position="372"/>
    </location>
</feature>
<dbReference type="Proteomes" id="UP000027222">
    <property type="component" value="Unassembled WGS sequence"/>
</dbReference>
<evidence type="ECO:0000256" key="1">
    <source>
        <dbReference type="SAM" id="MobiDB-lite"/>
    </source>
</evidence>
<name>A0A067SVL9_GALM3</name>
<dbReference type="InterPro" id="IPR040410">
    <property type="entry name" value="UPF0658_Golgi"/>
</dbReference>
<keyword evidence="2" id="KW-0812">Transmembrane</keyword>
<feature type="region of interest" description="Disordered" evidence="1">
    <location>
        <begin position="500"/>
        <end position="528"/>
    </location>
</feature>
<protein>
    <submittedName>
        <fullName evidence="3">Uncharacterized protein</fullName>
    </submittedName>
</protein>
<reference evidence="4" key="1">
    <citation type="journal article" date="2014" name="Proc. Natl. Acad. Sci. U.S.A.">
        <title>Extensive sampling of basidiomycete genomes demonstrates inadequacy of the white-rot/brown-rot paradigm for wood decay fungi.</title>
        <authorList>
            <person name="Riley R."/>
            <person name="Salamov A.A."/>
            <person name="Brown D.W."/>
            <person name="Nagy L.G."/>
            <person name="Floudas D."/>
            <person name="Held B.W."/>
            <person name="Levasseur A."/>
            <person name="Lombard V."/>
            <person name="Morin E."/>
            <person name="Otillar R."/>
            <person name="Lindquist E.A."/>
            <person name="Sun H."/>
            <person name="LaButti K.M."/>
            <person name="Schmutz J."/>
            <person name="Jabbour D."/>
            <person name="Luo H."/>
            <person name="Baker S.E."/>
            <person name="Pisabarro A.G."/>
            <person name="Walton J.D."/>
            <person name="Blanchette R.A."/>
            <person name="Henrissat B."/>
            <person name="Martin F."/>
            <person name="Cullen D."/>
            <person name="Hibbett D.S."/>
            <person name="Grigoriev I.V."/>
        </authorList>
    </citation>
    <scope>NUCLEOTIDE SEQUENCE [LARGE SCALE GENOMIC DNA]</scope>
    <source>
        <strain evidence="4">CBS 339.88</strain>
    </source>
</reference>
<evidence type="ECO:0000313" key="3">
    <source>
        <dbReference type="EMBL" id="KDR74112.1"/>
    </source>
</evidence>
<feature type="transmembrane region" description="Helical" evidence="2">
    <location>
        <begin position="210"/>
        <end position="230"/>
    </location>
</feature>
<dbReference type="EMBL" id="KL142384">
    <property type="protein sequence ID" value="KDR74112.1"/>
    <property type="molecule type" value="Genomic_DNA"/>
</dbReference>
<organism evidence="3 4">
    <name type="scientific">Galerina marginata (strain CBS 339.88)</name>
    <dbReference type="NCBI Taxonomy" id="685588"/>
    <lineage>
        <taxon>Eukaryota</taxon>
        <taxon>Fungi</taxon>
        <taxon>Dikarya</taxon>
        <taxon>Basidiomycota</taxon>
        <taxon>Agaricomycotina</taxon>
        <taxon>Agaricomycetes</taxon>
        <taxon>Agaricomycetidae</taxon>
        <taxon>Agaricales</taxon>
        <taxon>Agaricineae</taxon>
        <taxon>Strophariaceae</taxon>
        <taxon>Galerina</taxon>
    </lineage>
</organism>
<evidence type="ECO:0000256" key="2">
    <source>
        <dbReference type="SAM" id="Phobius"/>
    </source>
</evidence>